<protein>
    <submittedName>
        <fullName evidence="4">Ankyrin repeat-containing protein</fullName>
    </submittedName>
</protein>
<name>A0A1H7VU27_9BACT</name>
<reference evidence="4 5" key="1">
    <citation type="submission" date="2016-10" db="EMBL/GenBank/DDBJ databases">
        <authorList>
            <person name="de Groot N.N."/>
        </authorList>
    </citation>
    <scope>NUCLEOTIDE SEQUENCE [LARGE SCALE GENOMIC DNA]</scope>
    <source>
        <strain evidence="4 5">DSM 21039</strain>
    </source>
</reference>
<evidence type="ECO:0000256" key="3">
    <source>
        <dbReference type="PROSITE-ProRule" id="PRU00023"/>
    </source>
</evidence>
<dbReference type="PANTHER" id="PTHR24193">
    <property type="entry name" value="ANKYRIN REPEAT PROTEIN"/>
    <property type="match status" value="1"/>
</dbReference>
<dbReference type="PANTHER" id="PTHR24193:SF121">
    <property type="entry name" value="ADA2A-CONTAINING COMPLEX COMPONENT 3, ISOFORM D"/>
    <property type="match status" value="1"/>
</dbReference>
<dbReference type="SUPFAM" id="SSF48403">
    <property type="entry name" value="Ankyrin repeat"/>
    <property type="match status" value="1"/>
</dbReference>
<feature type="repeat" description="ANK" evidence="3">
    <location>
        <begin position="217"/>
        <end position="249"/>
    </location>
</feature>
<dbReference type="GO" id="GO:0000976">
    <property type="term" value="F:transcription cis-regulatory region binding"/>
    <property type="evidence" value="ECO:0007669"/>
    <property type="project" value="TreeGrafter"/>
</dbReference>
<proteinExistence type="predicted"/>
<gene>
    <name evidence="4" type="ORF">SAMN04488505_103431</name>
</gene>
<dbReference type="Proteomes" id="UP000198984">
    <property type="component" value="Unassembled WGS sequence"/>
</dbReference>
<dbReference type="PROSITE" id="PS50297">
    <property type="entry name" value="ANK_REP_REGION"/>
    <property type="match status" value="1"/>
</dbReference>
<dbReference type="Gene3D" id="1.25.40.20">
    <property type="entry name" value="Ankyrin repeat-containing domain"/>
    <property type="match status" value="1"/>
</dbReference>
<evidence type="ECO:0000313" key="5">
    <source>
        <dbReference type="Proteomes" id="UP000198984"/>
    </source>
</evidence>
<evidence type="ECO:0000256" key="2">
    <source>
        <dbReference type="ARBA" id="ARBA00023043"/>
    </source>
</evidence>
<dbReference type="InterPro" id="IPR036770">
    <property type="entry name" value="Ankyrin_rpt-contain_sf"/>
</dbReference>
<keyword evidence="1" id="KW-0677">Repeat</keyword>
<dbReference type="GO" id="GO:0045944">
    <property type="term" value="P:positive regulation of transcription by RNA polymerase II"/>
    <property type="evidence" value="ECO:0007669"/>
    <property type="project" value="TreeGrafter"/>
</dbReference>
<sequence length="289" mass="31215">MDKPEIPHPLFREAIAAIDAGDTTALEQLLAQHPEIVSERLEVPAEGYFKQPYLLWFIADNPIRTGTLPNNITDIAAAIIRAIQRHAPDTLQRQLNYTLSLVATGNTVRECGVQLPLMDLLLNAGAVANGALSALAHGNVSAAKHLLEHGEALTLPVAACLGIAGSVERLGPDASKEIREVALAAAAYYGQTNIISLLLQMEVDVNAFPHAKCSFHSHATALHQAVSSGSLDTVKILVRAGARLDIKDRIFQGTPLDWAEYLQNEENHNTGITKQQFARIASYLRTAAQ</sequence>
<dbReference type="PROSITE" id="PS50088">
    <property type="entry name" value="ANK_REPEAT"/>
    <property type="match status" value="1"/>
</dbReference>
<organism evidence="4 5">
    <name type="scientific">Chitinophaga rupis</name>
    <dbReference type="NCBI Taxonomy" id="573321"/>
    <lineage>
        <taxon>Bacteria</taxon>
        <taxon>Pseudomonadati</taxon>
        <taxon>Bacteroidota</taxon>
        <taxon>Chitinophagia</taxon>
        <taxon>Chitinophagales</taxon>
        <taxon>Chitinophagaceae</taxon>
        <taxon>Chitinophaga</taxon>
    </lineage>
</organism>
<dbReference type="AlphaFoldDB" id="A0A1H7VU27"/>
<dbReference type="InterPro" id="IPR002110">
    <property type="entry name" value="Ankyrin_rpt"/>
</dbReference>
<evidence type="ECO:0000256" key="1">
    <source>
        <dbReference type="ARBA" id="ARBA00022737"/>
    </source>
</evidence>
<evidence type="ECO:0000313" key="4">
    <source>
        <dbReference type="EMBL" id="SEM12278.1"/>
    </source>
</evidence>
<dbReference type="InterPro" id="IPR050663">
    <property type="entry name" value="Ankyrin-SOCS_Box"/>
</dbReference>
<accession>A0A1H7VU27</accession>
<dbReference type="RefSeq" id="WP_089913203.1">
    <property type="nucleotide sequence ID" value="NZ_FOBB01000003.1"/>
</dbReference>
<dbReference type="STRING" id="573321.SAMN04488505_103431"/>
<keyword evidence="5" id="KW-1185">Reference proteome</keyword>
<keyword evidence="2 3" id="KW-0040">ANK repeat</keyword>
<dbReference type="Pfam" id="PF12796">
    <property type="entry name" value="Ank_2"/>
    <property type="match status" value="1"/>
</dbReference>
<dbReference type="OrthoDB" id="928522at2"/>
<dbReference type="SMART" id="SM00248">
    <property type="entry name" value="ANK"/>
    <property type="match status" value="2"/>
</dbReference>
<dbReference type="EMBL" id="FOBB01000003">
    <property type="protein sequence ID" value="SEM12278.1"/>
    <property type="molecule type" value="Genomic_DNA"/>
</dbReference>